<proteinExistence type="predicted"/>
<dbReference type="InterPro" id="IPR036770">
    <property type="entry name" value="Ankyrin_rpt-contain_sf"/>
</dbReference>
<dbReference type="AlphaFoldDB" id="A0A7M7NXL3"/>
<dbReference type="RefSeq" id="XP_030843157.1">
    <property type="nucleotide sequence ID" value="XM_030987297.1"/>
</dbReference>
<dbReference type="EnsemblMetazoa" id="XM_030987295">
    <property type="protein sequence ID" value="XP_030843155"/>
    <property type="gene ID" value="LOC590570"/>
</dbReference>
<dbReference type="InterPro" id="IPR002110">
    <property type="entry name" value="Ankyrin_rpt"/>
</dbReference>
<evidence type="ECO:0000256" key="2">
    <source>
        <dbReference type="ARBA" id="ARBA00023043"/>
    </source>
</evidence>
<dbReference type="SMART" id="SM00248">
    <property type="entry name" value="ANK"/>
    <property type="match status" value="4"/>
</dbReference>
<evidence type="ECO:0000313" key="4">
    <source>
        <dbReference type="EnsemblMetazoa" id="XP_030843155"/>
    </source>
</evidence>
<sequence length="586" mass="65168">MASTCSSGETSSDPAGDLSTLICKGSVDEEVLKQYAEKGQIDLPDKDGKTPLMLACWYARTDTVQSLLANGANPNSRSVKDGDTPMHFACMVEEPLAEDSLSGSYYRPSKWMAAKLAIIKLLVSNGALAVQENLNGWSPVYVAALYLLTDIVEFLLSMDDISLEVKMTATEILGVSQATLDERHCFKEAYPSFTRAISFQQDSSLPEAQTETSELAACFSKISLKECHTQEEIFLIRASEVAMKAHAFLVGERLFPNNLKQKYLYPSLVSFASDWMIEKKMFEEGFQVLSFALGREHEGELKLGSVAVNLAEKSGSFILEDKEPNAQYNEWARDLLCAYKSILSHVPMDSLLDNKESLIESFGEILFNVAFYCSNIEILKSTLQAIGKSLTVIQCRILRENSDQYPEMPSVAFKIMELLGEAYGDNIYCGMSSRALLRVKFTISKILFCDNASYVDSSGSNILHLVAHCVQAARDHDYLADLTRIFVRHGCPVDVVNNDEETACSILEQHAMDDEYECDPEFLMLVSPPTAVLRLEEGAIRAVLRHHINYQGILPSSLCMMIEDGVKESEIERDSEGSEIESDDEK</sequence>
<keyword evidence="2 3" id="KW-0040">ANK repeat</keyword>
<evidence type="ECO:0000256" key="3">
    <source>
        <dbReference type="PROSITE-ProRule" id="PRU00023"/>
    </source>
</evidence>
<evidence type="ECO:0000256" key="1">
    <source>
        <dbReference type="ARBA" id="ARBA00022737"/>
    </source>
</evidence>
<dbReference type="EnsemblMetazoa" id="XM_030987297">
    <property type="protein sequence ID" value="XP_030843157"/>
    <property type="gene ID" value="LOC590570"/>
</dbReference>
<dbReference type="KEGG" id="spu:590570"/>
<dbReference type="RefSeq" id="XP_030843155.1">
    <property type="nucleotide sequence ID" value="XM_030987295.1"/>
</dbReference>
<dbReference type="Gene3D" id="1.25.40.20">
    <property type="entry name" value="Ankyrin repeat-containing domain"/>
    <property type="match status" value="1"/>
</dbReference>
<dbReference type="PROSITE" id="PS50088">
    <property type="entry name" value="ANK_REPEAT"/>
    <property type="match status" value="1"/>
</dbReference>
<keyword evidence="1" id="KW-0677">Repeat</keyword>
<dbReference type="PROSITE" id="PS50297">
    <property type="entry name" value="ANK_REP_REGION"/>
    <property type="match status" value="1"/>
</dbReference>
<dbReference type="PANTHER" id="PTHR24134:SF9">
    <property type="entry name" value="ANKYRIN REPEAT AND SOCS BOX PROTEIN 8"/>
    <property type="match status" value="1"/>
</dbReference>
<name>A0A7M7NXL3_STRPU</name>
<dbReference type="OrthoDB" id="45365at2759"/>
<evidence type="ECO:0000313" key="5">
    <source>
        <dbReference type="Proteomes" id="UP000007110"/>
    </source>
</evidence>
<dbReference type="RefSeq" id="XP_030843156.1">
    <property type="nucleotide sequence ID" value="XM_030987296.1"/>
</dbReference>
<reference evidence="4" key="2">
    <citation type="submission" date="2021-01" db="UniProtKB">
        <authorList>
            <consortium name="EnsemblMetazoa"/>
        </authorList>
    </citation>
    <scope>IDENTIFICATION</scope>
</reference>
<keyword evidence="5" id="KW-1185">Reference proteome</keyword>
<dbReference type="EnsemblMetazoa" id="XM_030987296">
    <property type="protein sequence ID" value="XP_030843156"/>
    <property type="gene ID" value="LOC590570"/>
</dbReference>
<dbReference type="InParanoid" id="A0A7M7NXL3"/>
<dbReference type="PANTHER" id="PTHR24134">
    <property type="entry name" value="ANKYRIN REPEAT-CONTAINING PROTEIN DDB_G0279043"/>
    <property type="match status" value="1"/>
</dbReference>
<feature type="repeat" description="ANK" evidence="3">
    <location>
        <begin position="47"/>
        <end position="79"/>
    </location>
</feature>
<dbReference type="GeneID" id="590570"/>
<organism evidence="4 5">
    <name type="scientific">Strongylocentrotus purpuratus</name>
    <name type="common">Purple sea urchin</name>
    <dbReference type="NCBI Taxonomy" id="7668"/>
    <lineage>
        <taxon>Eukaryota</taxon>
        <taxon>Metazoa</taxon>
        <taxon>Echinodermata</taxon>
        <taxon>Eleutherozoa</taxon>
        <taxon>Echinozoa</taxon>
        <taxon>Echinoidea</taxon>
        <taxon>Euechinoidea</taxon>
        <taxon>Echinacea</taxon>
        <taxon>Camarodonta</taxon>
        <taxon>Echinidea</taxon>
        <taxon>Strongylocentrotidae</taxon>
        <taxon>Strongylocentrotus</taxon>
    </lineage>
</organism>
<protein>
    <submittedName>
        <fullName evidence="4">Uncharacterized protein</fullName>
    </submittedName>
</protein>
<dbReference type="Proteomes" id="UP000007110">
    <property type="component" value="Unassembled WGS sequence"/>
</dbReference>
<dbReference type="Pfam" id="PF12796">
    <property type="entry name" value="Ank_2"/>
    <property type="match status" value="1"/>
</dbReference>
<accession>A0A7M7NXL3</accession>
<dbReference type="SUPFAM" id="SSF48403">
    <property type="entry name" value="Ankyrin repeat"/>
    <property type="match status" value="1"/>
</dbReference>
<reference evidence="5" key="1">
    <citation type="submission" date="2015-02" db="EMBL/GenBank/DDBJ databases">
        <title>Genome sequencing for Strongylocentrotus purpuratus.</title>
        <authorList>
            <person name="Murali S."/>
            <person name="Liu Y."/>
            <person name="Vee V."/>
            <person name="English A."/>
            <person name="Wang M."/>
            <person name="Skinner E."/>
            <person name="Han Y."/>
            <person name="Muzny D.M."/>
            <person name="Worley K.C."/>
            <person name="Gibbs R.A."/>
        </authorList>
    </citation>
    <scope>NUCLEOTIDE SEQUENCE</scope>
</reference>